<reference evidence="1" key="1">
    <citation type="journal article" date="2023" name="Mol. Phylogenet. Evol.">
        <title>Genome-scale phylogeny and comparative genomics of the fungal order Sordariales.</title>
        <authorList>
            <person name="Hensen N."/>
            <person name="Bonometti L."/>
            <person name="Westerberg I."/>
            <person name="Brannstrom I.O."/>
            <person name="Guillou S."/>
            <person name="Cros-Aarteil S."/>
            <person name="Calhoun S."/>
            <person name="Haridas S."/>
            <person name="Kuo A."/>
            <person name="Mondo S."/>
            <person name="Pangilinan J."/>
            <person name="Riley R."/>
            <person name="LaButti K."/>
            <person name="Andreopoulos B."/>
            <person name="Lipzen A."/>
            <person name="Chen C."/>
            <person name="Yan M."/>
            <person name="Daum C."/>
            <person name="Ng V."/>
            <person name="Clum A."/>
            <person name="Steindorff A."/>
            <person name="Ohm R.A."/>
            <person name="Martin F."/>
            <person name="Silar P."/>
            <person name="Natvig D.O."/>
            <person name="Lalanne C."/>
            <person name="Gautier V."/>
            <person name="Ament-Velasquez S.L."/>
            <person name="Kruys A."/>
            <person name="Hutchinson M.I."/>
            <person name="Powell A.J."/>
            <person name="Barry K."/>
            <person name="Miller A.N."/>
            <person name="Grigoriev I.V."/>
            <person name="Debuchy R."/>
            <person name="Gladieux P."/>
            <person name="Hiltunen Thoren M."/>
            <person name="Johannesson H."/>
        </authorList>
    </citation>
    <scope>NUCLEOTIDE SEQUENCE</scope>
    <source>
        <strain evidence="1">CBS 731.68</strain>
    </source>
</reference>
<accession>A0AAN6Z9A2</accession>
<reference evidence="1" key="2">
    <citation type="submission" date="2023-05" db="EMBL/GenBank/DDBJ databases">
        <authorList>
            <consortium name="Lawrence Berkeley National Laboratory"/>
            <person name="Steindorff A."/>
            <person name="Hensen N."/>
            <person name="Bonometti L."/>
            <person name="Westerberg I."/>
            <person name="Brannstrom I.O."/>
            <person name="Guillou S."/>
            <person name="Cros-Aarteil S."/>
            <person name="Calhoun S."/>
            <person name="Haridas S."/>
            <person name="Kuo A."/>
            <person name="Mondo S."/>
            <person name="Pangilinan J."/>
            <person name="Riley R."/>
            <person name="Labutti K."/>
            <person name="Andreopoulos B."/>
            <person name="Lipzen A."/>
            <person name="Chen C."/>
            <person name="Yanf M."/>
            <person name="Daum C."/>
            <person name="Ng V."/>
            <person name="Clum A."/>
            <person name="Ohm R."/>
            <person name="Martin F."/>
            <person name="Silar P."/>
            <person name="Natvig D."/>
            <person name="Lalanne C."/>
            <person name="Gautier V."/>
            <person name="Ament-Velasquez S.L."/>
            <person name="Kruys A."/>
            <person name="Hutchinson M.I."/>
            <person name="Powell A.J."/>
            <person name="Barry K."/>
            <person name="Miller A.N."/>
            <person name="Grigoriev I.V."/>
            <person name="Debuchy R."/>
            <person name="Gladieux P."/>
            <person name="Thoren M.H."/>
            <person name="Johannesson H."/>
        </authorList>
    </citation>
    <scope>NUCLEOTIDE SEQUENCE</scope>
    <source>
        <strain evidence="1">CBS 731.68</strain>
    </source>
</reference>
<proteinExistence type="predicted"/>
<name>A0AAN6Z9A2_9PEZI</name>
<evidence type="ECO:0000313" key="2">
    <source>
        <dbReference type="Proteomes" id="UP001302602"/>
    </source>
</evidence>
<dbReference type="EMBL" id="MU853223">
    <property type="protein sequence ID" value="KAK4129817.1"/>
    <property type="molecule type" value="Genomic_DNA"/>
</dbReference>
<keyword evidence="2" id="KW-1185">Reference proteome</keyword>
<dbReference type="RefSeq" id="XP_062653588.1">
    <property type="nucleotide sequence ID" value="XM_062791976.1"/>
</dbReference>
<organism evidence="1 2">
    <name type="scientific">Parathielavia appendiculata</name>
    <dbReference type="NCBI Taxonomy" id="2587402"/>
    <lineage>
        <taxon>Eukaryota</taxon>
        <taxon>Fungi</taxon>
        <taxon>Dikarya</taxon>
        <taxon>Ascomycota</taxon>
        <taxon>Pezizomycotina</taxon>
        <taxon>Sordariomycetes</taxon>
        <taxon>Sordariomycetidae</taxon>
        <taxon>Sordariales</taxon>
        <taxon>Chaetomiaceae</taxon>
        <taxon>Parathielavia</taxon>
    </lineage>
</organism>
<evidence type="ECO:0000313" key="1">
    <source>
        <dbReference type="EMBL" id="KAK4129817.1"/>
    </source>
</evidence>
<sequence length="52" mass="5829">MKLECYNAKTDEHNAACKVLGAVTGGRNWPLRNTLKRGTVVRTVQSNQKLRT</sequence>
<protein>
    <submittedName>
        <fullName evidence="1">Uncharacterized protein</fullName>
    </submittedName>
</protein>
<comment type="caution">
    <text evidence="1">The sequence shown here is derived from an EMBL/GenBank/DDBJ whole genome shotgun (WGS) entry which is preliminary data.</text>
</comment>
<dbReference type="GeneID" id="87828745"/>
<dbReference type="Proteomes" id="UP001302602">
    <property type="component" value="Unassembled WGS sequence"/>
</dbReference>
<gene>
    <name evidence="1" type="ORF">N657DRAFT_640485</name>
</gene>
<dbReference type="AlphaFoldDB" id="A0AAN6Z9A2"/>